<dbReference type="Pfam" id="PF01822">
    <property type="entry name" value="WSC"/>
    <property type="match status" value="3"/>
</dbReference>
<feature type="region of interest" description="Disordered" evidence="1">
    <location>
        <begin position="491"/>
        <end position="585"/>
    </location>
</feature>
<dbReference type="PANTHER" id="PTHR43662">
    <property type="match status" value="1"/>
</dbReference>
<feature type="compositionally biased region" description="Low complexity" evidence="1">
    <location>
        <begin position="570"/>
        <end position="585"/>
    </location>
</feature>
<evidence type="ECO:0000256" key="1">
    <source>
        <dbReference type="SAM" id="MobiDB-lite"/>
    </source>
</evidence>
<dbReference type="Proteomes" id="UP000092993">
    <property type="component" value="Unassembled WGS sequence"/>
</dbReference>
<sequence>MLRTSISLTALAAVADAHWIFGGTQSIAQTRLDPVVDPGTIGSHVHTIAGGSAFSENYDYNTLIQSKCSTIPVQPDKSNYWTNLALSASLCLARRYPNSQSVCQAGLNESVNPLRTPLVSSFDPSLYHQDQNTHELTLMPSTFNIYYLPRAGPENEQLYAFPAGLRMLAGDTNERTYNASSFADQAISYVCLDYNNDHTNDPDWAERPDFFDHTCPDGLRAQIFFPSCWDGVNLDSADHKSHMSYPIQNYNSGSCPDSHPKHLVSIFYEMLVSVDQYSYWGNGSWVFANGDTTGRGFHGDFQNGWADLDLLQNAIDNCPNANGDVMACPPLAAAFDQPSADACTLEGSIVDEDIGLNDNITALPGCNPLWDGTGPRPTCPSTVTPGMLAAQQPLPTGWTEIGCIAEGTNGRAFAAASTTDPAMTKAMCAAFCDSKGFSLAGAEFSTECYCDNAFRNGAVNTTVDWNQCTNKCGGNPLEICGGPQRLSFMYNPNPGPAGASVPSAAPVPPSSDPAASTVASATQAPSSSASSSASSVSVTSASTSSSSTSAVPTTSVPSKSSSPAAPPPSTTSSSAATATSSGSSVPAGWTAAGCVSDNGARTLNGYSFATDELTLNSCLSTCASQGFSMAGMEYGRECYCGNTFANGGGAALAASSCNFPCAADKANTCGGNWALSLYKQGSVDIAQLPAPSQNTSTSTSTSSSGSNSSINLPRGWSAGGCALDTPQRTLNAYAFTGADMTVTNCVAACADKGFTIAGLEYSRECYCGHSFVNGGGAALPASSCNMTCPTDGNVCGGPMALSIYKTSGAASKRHVKARHFGRARGLHNTF</sequence>
<feature type="signal peptide" evidence="2">
    <location>
        <begin position="1"/>
        <end position="17"/>
    </location>
</feature>
<dbReference type="OrthoDB" id="74764at2759"/>
<feature type="chain" id="PRO_5008888691" evidence="2">
    <location>
        <begin position="18"/>
        <end position="830"/>
    </location>
</feature>
<evidence type="ECO:0000313" key="4">
    <source>
        <dbReference type="EMBL" id="OBZ65507.1"/>
    </source>
</evidence>
<dbReference type="InterPro" id="IPR002889">
    <property type="entry name" value="WSC_carb-bd"/>
</dbReference>
<reference evidence="4 5" key="1">
    <citation type="submission" date="2016-03" db="EMBL/GenBank/DDBJ databases">
        <title>Whole genome sequencing of Grifola frondosa 9006-11.</title>
        <authorList>
            <person name="Min B."/>
            <person name="Park H."/>
            <person name="Kim J.-G."/>
            <person name="Cho H."/>
            <person name="Oh Y.-L."/>
            <person name="Kong W.-S."/>
            <person name="Choi I.-G."/>
        </authorList>
    </citation>
    <scope>NUCLEOTIDE SEQUENCE [LARGE SCALE GENOMIC DNA]</scope>
    <source>
        <strain evidence="4 5">9006-11</strain>
    </source>
</reference>
<feature type="region of interest" description="Disordered" evidence="1">
    <location>
        <begin position="689"/>
        <end position="709"/>
    </location>
</feature>
<dbReference type="SMART" id="SM00321">
    <property type="entry name" value="WSC"/>
    <property type="match status" value="3"/>
</dbReference>
<accession>A0A1C7LNH1</accession>
<dbReference type="Pfam" id="PF09362">
    <property type="entry name" value="DUF1996"/>
    <property type="match status" value="2"/>
</dbReference>
<feature type="domain" description="WSC" evidence="3">
    <location>
        <begin position="588"/>
        <end position="681"/>
    </location>
</feature>
<feature type="compositionally biased region" description="Low complexity" evidence="1">
    <location>
        <begin position="512"/>
        <end position="563"/>
    </location>
</feature>
<dbReference type="InterPro" id="IPR018535">
    <property type="entry name" value="DUF1996"/>
</dbReference>
<dbReference type="OMA" id="HKARHFG"/>
<dbReference type="PANTHER" id="PTHR43662:SF3">
    <property type="entry name" value="DOMAIN PROTEIN, PUTATIVE (AFU_ORTHOLOGUE AFUA_6G11970)-RELATED"/>
    <property type="match status" value="1"/>
</dbReference>
<dbReference type="PROSITE" id="PS51212">
    <property type="entry name" value="WSC"/>
    <property type="match status" value="3"/>
</dbReference>
<dbReference type="STRING" id="5627.A0A1C7LNH1"/>
<gene>
    <name evidence="4" type="ORF">A0H81_14460</name>
</gene>
<keyword evidence="5" id="KW-1185">Reference proteome</keyword>
<feature type="domain" description="WSC" evidence="3">
    <location>
        <begin position="397"/>
        <end position="492"/>
    </location>
</feature>
<organism evidence="4 5">
    <name type="scientific">Grifola frondosa</name>
    <name type="common">Maitake</name>
    <name type="synonym">Polyporus frondosus</name>
    <dbReference type="NCBI Taxonomy" id="5627"/>
    <lineage>
        <taxon>Eukaryota</taxon>
        <taxon>Fungi</taxon>
        <taxon>Dikarya</taxon>
        <taxon>Basidiomycota</taxon>
        <taxon>Agaricomycotina</taxon>
        <taxon>Agaricomycetes</taxon>
        <taxon>Polyporales</taxon>
        <taxon>Grifolaceae</taxon>
        <taxon>Grifola</taxon>
    </lineage>
</organism>
<name>A0A1C7LNH1_GRIFR</name>
<protein>
    <submittedName>
        <fullName evidence="4">Putative fungistatic metabolite</fullName>
    </submittedName>
</protein>
<dbReference type="EMBL" id="LUGG01000043">
    <property type="protein sequence ID" value="OBZ65507.1"/>
    <property type="molecule type" value="Genomic_DNA"/>
</dbReference>
<evidence type="ECO:0000259" key="3">
    <source>
        <dbReference type="PROSITE" id="PS51212"/>
    </source>
</evidence>
<feature type="domain" description="WSC" evidence="3">
    <location>
        <begin position="715"/>
        <end position="807"/>
    </location>
</feature>
<evidence type="ECO:0000313" key="5">
    <source>
        <dbReference type="Proteomes" id="UP000092993"/>
    </source>
</evidence>
<dbReference type="AlphaFoldDB" id="A0A1C7LNH1"/>
<keyword evidence="2" id="KW-0732">Signal</keyword>
<proteinExistence type="predicted"/>
<feature type="compositionally biased region" description="Low complexity" evidence="1">
    <location>
        <begin position="692"/>
        <end position="709"/>
    </location>
</feature>
<evidence type="ECO:0000256" key="2">
    <source>
        <dbReference type="SAM" id="SignalP"/>
    </source>
</evidence>
<comment type="caution">
    <text evidence="4">The sequence shown here is derived from an EMBL/GenBank/DDBJ whole genome shotgun (WGS) entry which is preliminary data.</text>
</comment>